<dbReference type="AlphaFoldDB" id="A0A5D0CPY3"/>
<protein>
    <submittedName>
        <fullName evidence="5">Glycosyltransferase family 2 protein</fullName>
    </submittedName>
</protein>
<evidence type="ECO:0000256" key="2">
    <source>
        <dbReference type="ARBA" id="ARBA00022676"/>
    </source>
</evidence>
<sequence>MKFNWQVPKYHLKEFRAKAHDYCVCIPVINEGTKIQNQLAKLKELSNQIDIIILDGGSTDGSIDEHILLGNHVRTLLTKQDKGKLSAQLRMGFSYAIEQGYKGIITVDGNNKDSVESIPDFIERLEEGYDFVQGSRYVPGGGEINTPLSRKLAIKLIHAPFISLMAGFRYTDTTNGFRAHSSVFLQDHRLQPFRDVFDTYELLAYLSVKAPRLGYKVIEIPVTRSYPKGKIPTKISPLRGNWLLIRILINLFFKRYDIKYDVNKDYSDRGLTKEEQ</sequence>
<dbReference type="InterPro" id="IPR029044">
    <property type="entry name" value="Nucleotide-diphossugar_trans"/>
</dbReference>
<dbReference type="PANTHER" id="PTHR43398">
    <property type="entry name" value="DOLICHOL-PHOSPHATE MANNOSYLTRANSFERASE SUBUNIT 1"/>
    <property type="match status" value="1"/>
</dbReference>
<evidence type="ECO:0000256" key="3">
    <source>
        <dbReference type="ARBA" id="ARBA00022679"/>
    </source>
</evidence>
<keyword evidence="3 5" id="KW-0808">Transferase</keyword>
<comment type="similarity">
    <text evidence="1">Belongs to the glycosyltransferase 2 family.</text>
</comment>
<dbReference type="Proteomes" id="UP000325218">
    <property type="component" value="Unassembled WGS sequence"/>
</dbReference>
<dbReference type="PANTHER" id="PTHR43398:SF1">
    <property type="entry name" value="DOLICHOL-PHOSPHATE MANNOSYLTRANSFERASE SUBUNIT 1"/>
    <property type="match status" value="1"/>
</dbReference>
<dbReference type="OrthoDB" id="9810303at2"/>
<evidence type="ECO:0000313" key="6">
    <source>
        <dbReference type="Proteomes" id="UP000325218"/>
    </source>
</evidence>
<dbReference type="GO" id="GO:0016020">
    <property type="term" value="C:membrane"/>
    <property type="evidence" value="ECO:0007669"/>
    <property type="project" value="GOC"/>
</dbReference>
<dbReference type="CDD" id="cd04179">
    <property type="entry name" value="DPM_DPG-synthase_like"/>
    <property type="match status" value="1"/>
</dbReference>
<name>A0A5D0CPY3_9BACL</name>
<gene>
    <name evidence="5" type="ORF">FRY98_13715</name>
</gene>
<dbReference type="EMBL" id="VSDO01000003">
    <property type="protein sequence ID" value="TYA11808.1"/>
    <property type="molecule type" value="Genomic_DNA"/>
</dbReference>
<evidence type="ECO:0000259" key="4">
    <source>
        <dbReference type="Pfam" id="PF00535"/>
    </source>
</evidence>
<comment type="caution">
    <text evidence="5">The sequence shown here is derived from an EMBL/GenBank/DDBJ whole genome shotgun (WGS) entry which is preliminary data.</text>
</comment>
<feature type="domain" description="Glycosyltransferase 2-like" evidence="4">
    <location>
        <begin position="23"/>
        <end position="158"/>
    </location>
</feature>
<dbReference type="InterPro" id="IPR001173">
    <property type="entry name" value="Glyco_trans_2-like"/>
</dbReference>
<evidence type="ECO:0000256" key="1">
    <source>
        <dbReference type="ARBA" id="ARBA00006739"/>
    </source>
</evidence>
<dbReference type="Gene3D" id="3.90.550.10">
    <property type="entry name" value="Spore Coat Polysaccharide Biosynthesis Protein SpsA, Chain A"/>
    <property type="match status" value="1"/>
</dbReference>
<keyword evidence="2" id="KW-0328">Glycosyltransferase</keyword>
<dbReference type="GO" id="GO:0009247">
    <property type="term" value="P:glycolipid biosynthetic process"/>
    <property type="evidence" value="ECO:0007669"/>
    <property type="project" value="TreeGrafter"/>
</dbReference>
<keyword evidence="6" id="KW-1185">Reference proteome</keyword>
<dbReference type="Pfam" id="PF00535">
    <property type="entry name" value="Glycos_transf_2"/>
    <property type="match status" value="1"/>
</dbReference>
<dbReference type="RefSeq" id="WP_148452788.1">
    <property type="nucleotide sequence ID" value="NZ_VSDO01000003.1"/>
</dbReference>
<dbReference type="SUPFAM" id="SSF53448">
    <property type="entry name" value="Nucleotide-diphospho-sugar transferases"/>
    <property type="match status" value="1"/>
</dbReference>
<organism evidence="5 6">
    <name type="scientific">Paenibacillus faecis</name>
    <dbReference type="NCBI Taxonomy" id="862114"/>
    <lineage>
        <taxon>Bacteria</taxon>
        <taxon>Bacillati</taxon>
        <taxon>Bacillota</taxon>
        <taxon>Bacilli</taxon>
        <taxon>Bacillales</taxon>
        <taxon>Paenibacillaceae</taxon>
        <taxon>Paenibacillus</taxon>
    </lineage>
</organism>
<dbReference type="GO" id="GO:0004582">
    <property type="term" value="F:dolichyl-phosphate beta-D-mannosyltransferase activity"/>
    <property type="evidence" value="ECO:0007669"/>
    <property type="project" value="InterPro"/>
</dbReference>
<reference evidence="5 6" key="1">
    <citation type="submission" date="2019-08" db="EMBL/GenBank/DDBJ databases">
        <title>Genome sequencing of Paenibacillus faecis DSM 23593(T).</title>
        <authorList>
            <person name="Kook J.-K."/>
            <person name="Park S.-N."/>
            <person name="Lim Y.K."/>
        </authorList>
    </citation>
    <scope>NUCLEOTIDE SEQUENCE [LARGE SCALE GENOMIC DNA]</scope>
    <source>
        <strain evidence="5 6">DSM 23593</strain>
    </source>
</reference>
<dbReference type="InterPro" id="IPR039528">
    <property type="entry name" value="DPM1-like"/>
</dbReference>
<proteinExistence type="inferred from homology"/>
<accession>A0A5D0CPY3</accession>
<evidence type="ECO:0000313" key="5">
    <source>
        <dbReference type="EMBL" id="TYA11808.1"/>
    </source>
</evidence>